<dbReference type="GO" id="GO:0015421">
    <property type="term" value="F:ABC-type oligopeptide transporter activity"/>
    <property type="evidence" value="ECO:0007669"/>
    <property type="project" value="TreeGrafter"/>
</dbReference>
<feature type="transmembrane region" description="Helical" evidence="11">
    <location>
        <begin position="168"/>
        <end position="188"/>
    </location>
</feature>
<keyword evidence="4 11" id="KW-0812">Transmembrane</keyword>
<keyword evidence="3" id="KW-1003">Cell membrane</keyword>
<feature type="transmembrane region" description="Helical" evidence="11">
    <location>
        <begin position="63"/>
        <end position="82"/>
    </location>
</feature>
<dbReference type="NCBIfam" id="TIGR02203">
    <property type="entry name" value="MsbA_lipidA"/>
    <property type="match status" value="1"/>
</dbReference>
<dbReference type="InterPro" id="IPR017871">
    <property type="entry name" value="ABC_transporter-like_CS"/>
</dbReference>
<gene>
    <name evidence="14" type="primary">msbA</name>
    <name evidence="14" type="ORF">GBM95_10645</name>
</gene>
<evidence type="ECO:0000256" key="9">
    <source>
        <dbReference type="ARBA" id="ARBA00023055"/>
    </source>
</evidence>
<evidence type="ECO:0000259" key="13">
    <source>
        <dbReference type="PROSITE" id="PS50929"/>
    </source>
</evidence>
<evidence type="ECO:0000256" key="6">
    <source>
        <dbReference type="ARBA" id="ARBA00022840"/>
    </source>
</evidence>
<dbReference type="GO" id="GO:0005524">
    <property type="term" value="F:ATP binding"/>
    <property type="evidence" value="ECO:0007669"/>
    <property type="project" value="UniProtKB-KW"/>
</dbReference>
<feature type="transmembrane region" description="Helical" evidence="11">
    <location>
        <begin position="305"/>
        <end position="325"/>
    </location>
</feature>
<dbReference type="Pfam" id="PF00005">
    <property type="entry name" value="ABC_tran"/>
    <property type="match status" value="1"/>
</dbReference>
<reference evidence="14 15" key="1">
    <citation type="submission" date="2019-10" db="EMBL/GenBank/DDBJ databases">
        <title>Genome diversity of Sutterella seckii.</title>
        <authorList>
            <person name="Chaplin A.V."/>
            <person name="Sokolova S.R."/>
            <person name="Mosin K.A."/>
            <person name="Ivanova E.L."/>
            <person name="Kochetkova T.O."/>
            <person name="Goltsov A.Y."/>
            <person name="Trofimov D.Y."/>
            <person name="Efimov B.A."/>
        </authorList>
    </citation>
    <scope>NUCLEOTIDE SEQUENCE [LARGE SCALE GENOMIC DNA]</scope>
    <source>
        <strain evidence="14 15">ASD393</strain>
    </source>
</reference>
<dbReference type="GO" id="GO:0016887">
    <property type="term" value="F:ATP hydrolysis activity"/>
    <property type="evidence" value="ECO:0007669"/>
    <property type="project" value="InterPro"/>
</dbReference>
<evidence type="ECO:0000256" key="2">
    <source>
        <dbReference type="ARBA" id="ARBA00022448"/>
    </source>
</evidence>
<comment type="caution">
    <text evidence="14">The sequence shown here is derived from an EMBL/GenBank/DDBJ whole genome shotgun (WGS) entry which is preliminary data.</text>
</comment>
<feature type="transmembrane region" description="Helical" evidence="11">
    <location>
        <begin position="281"/>
        <end position="298"/>
    </location>
</feature>
<feature type="transmembrane region" description="Helical" evidence="11">
    <location>
        <begin position="250"/>
        <end position="275"/>
    </location>
</feature>
<evidence type="ECO:0000256" key="4">
    <source>
        <dbReference type="ARBA" id="ARBA00022692"/>
    </source>
</evidence>
<dbReference type="Gene3D" id="1.20.1560.10">
    <property type="entry name" value="ABC transporter type 1, transmembrane domain"/>
    <property type="match status" value="1"/>
</dbReference>
<dbReference type="CDD" id="cd18552">
    <property type="entry name" value="ABC_6TM_MsbA_like"/>
    <property type="match status" value="1"/>
</dbReference>
<name>A0A6I1ELL4_9BURK</name>
<dbReference type="SUPFAM" id="SSF90123">
    <property type="entry name" value="ABC transporter transmembrane region"/>
    <property type="match status" value="1"/>
</dbReference>
<dbReference type="PROSITE" id="PS50893">
    <property type="entry name" value="ABC_TRANSPORTER_2"/>
    <property type="match status" value="1"/>
</dbReference>
<keyword evidence="8 11" id="KW-1133">Transmembrane helix</keyword>
<dbReference type="PANTHER" id="PTHR43394:SF1">
    <property type="entry name" value="ATP-BINDING CASSETTE SUB-FAMILY B MEMBER 10, MITOCHONDRIAL"/>
    <property type="match status" value="1"/>
</dbReference>
<dbReference type="PROSITE" id="PS00211">
    <property type="entry name" value="ABC_TRANSPORTER_1"/>
    <property type="match status" value="1"/>
</dbReference>
<dbReference type="SMART" id="SM00382">
    <property type="entry name" value="AAA"/>
    <property type="match status" value="1"/>
</dbReference>
<evidence type="ECO:0000256" key="7">
    <source>
        <dbReference type="ARBA" id="ARBA00022967"/>
    </source>
</evidence>
<dbReference type="SUPFAM" id="SSF52540">
    <property type="entry name" value="P-loop containing nucleoside triphosphate hydrolases"/>
    <property type="match status" value="1"/>
</dbReference>
<dbReference type="PROSITE" id="PS50929">
    <property type="entry name" value="ABC_TM1F"/>
    <property type="match status" value="1"/>
</dbReference>
<dbReference type="InterPro" id="IPR003439">
    <property type="entry name" value="ABC_transporter-like_ATP-bd"/>
</dbReference>
<dbReference type="GO" id="GO:0034040">
    <property type="term" value="F:ATPase-coupled lipid transmembrane transporter activity"/>
    <property type="evidence" value="ECO:0007669"/>
    <property type="project" value="InterPro"/>
</dbReference>
<accession>A0A6I1ELL4</accession>
<keyword evidence="2" id="KW-0813">Transport</keyword>
<protein>
    <submittedName>
        <fullName evidence="14">Lipid A export permease/ATP-binding protein MsbA</fullName>
    </submittedName>
</protein>
<proteinExistence type="predicted"/>
<keyword evidence="9" id="KW-0445">Lipid transport</keyword>
<evidence type="ECO:0000256" key="5">
    <source>
        <dbReference type="ARBA" id="ARBA00022741"/>
    </source>
</evidence>
<evidence type="ECO:0000259" key="12">
    <source>
        <dbReference type="PROSITE" id="PS50893"/>
    </source>
</evidence>
<dbReference type="InterPro" id="IPR011917">
    <property type="entry name" value="ABC_transpr_lipidA"/>
</dbReference>
<dbReference type="AlphaFoldDB" id="A0A6I1ELL4"/>
<comment type="subcellular location">
    <subcellularLocation>
        <location evidence="1">Cell membrane</location>
        <topology evidence="1">Multi-pass membrane protein</topology>
    </subcellularLocation>
</comment>
<dbReference type="PANTHER" id="PTHR43394">
    <property type="entry name" value="ATP-DEPENDENT PERMEASE MDL1, MITOCHONDRIAL"/>
    <property type="match status" value="1"/>
</dbReference>
<evidence type="ECO:0000313" key="15">
    <source>
        <dbReference type="Proteomes" id="UP000430564"/>
    </source>
</evidence>
<dbReference type="RefSeq" id="WP_152159076.1">
    <property type="nucleotide sequence ID" value="NZ_WEHX01000114.1"/>
</dbReference>
<organism evidence="14 15">
    <name type="scientific">Sutterella seckii</name>
    <dbReference type="NCBI Taxonomy" id="1944635"/>
    <lineage>
        <taxon>Bacteria</taxon>
        <taxon>Pseudomonadati</taxon>
        <taxon>Pseudomonadota</taxon>
        <taxon>Betaproteobacteria</taxon>
        <taxon>Burkholderiales</taxon>
        <taxon>Sutterellaceae</taxon>
        <taxon>Sutterella</taxon>
    </lineage>
</organism>
<dbReference type="OrthoDB" id="8554730at2"/>
<dbReference type="Proteomes" id="UP000430564">
    <property type="component" value="Unassembled WGS sequence"/>
</dbReference>
<dbReference type="InterPro" id="IPR027417">
    <property type="entry name" value="P-loop_NTPase"/>
</dbReference>
<keyword evidence="5" id="KW-0547">Nucleotide-binding</keyword>
<sequence length="587" mass="63761">MKAFLLKHYNKLDPNLRRLATYLVPYKLLFLGAILCMGISAGSSSLIALLLGKLTDIGFYQQAPWIVIAAPVGLILISFLHGGGMFMSNYLLSRASQAVLVTLRKELFNDILHWPAEAYQRNATGIIASKFVNEANVALSNAAKSAIVLIRDSLQVVALSFVLVWHDVTLTLVTLIIAPAIVWLLRFISEKLRSIMFSAQESIGTLLVRVKESYEAQDVIKISNAFDQEQKRFTSINNTVKQLALRMTKYSAIGTPATQLIGMLGVAVVLTVALIEAQHGLLTLGEFVTFLAAMLLILQPLRRLTGLNATFVGMAVAAGSIFSTLDEAKEHDGGTHELEKGSVKGAMTFDHVTLRYPGANRDSVRDFCLDVNPGDTIALVGSSGSGKTSLVNMIPRFWNPTGGRILIDGIDTQDITLKSLRDNIAIVSQDVIIFNGTIRDNLIYGSPYATDEEIARAVEAAALTDFIASLPEGLNTSVGEYGGKLSGGQKQRISIARALLKNAPILLLDEATSALDSESEHHIKEALIRLMAGRTSFIVAHRLSTIEHATKIVVMADGAIVETGTHRELLDKNGAYANLWRLQGHSE</sequence>
<dbReference type="InterPro" id="IPR039421">
    <property type="entry name" value="Type_1_exporter"/>
</dbReference>
<feature type="domain" description="ABC transporter" evidence="12">
    <location>
        <begin position="347"/>
        <end position="582"/>
    </location>
</feature>
<evidence type="ECO:0000256" key="10">
    <source>
        <dbReference type="ARBA" id="ARBA00023136"/>
    </source>
</evidence>
<evidence type="ECO:0000256" key="8">
    <source>
        <dbReference type="ARBA" id="ARBA00022989"/>
    </source>
</evidence>
<keyword evidence="7" id="KW-1278">Translocase</keyword>
<dbReference type="Gene3D" id="3.40.50.300">
    <property type="entry name" value="P-loop containing nucleotide triphosphate hydrolases"/>
    <property type="match status" value="1"/>
</dbReference>
<evidence type="ECO:0000256" key="1">
    <source>
        <dbReference type="ARBA" id="ARBA00004651"/>
    </source>
</evidence>
<feature type="domain" description="ABC transmembrane type-1" evidence="13">
    <location>
        <begin position="31"/>
        <end position="313"/>
    </location>
</feature>
<evidence type="ECO:0000256" key="3">
    <source>
        <dbReference type="ARBA" id="ARBA00022475"/>
    </source>
</evidence>
<keyword evidence="10 11" id="KW-0472">Membrane</keyword>
<evidence type="ECO:0000256" key="11">
    <source>
        <dbReference type="SAM" id="Phobius"/>
    </source>
</evidence>
<dbReference type="FunFam" id="3.40.50.300:FF:000218">
    <property type="entry name" value="Multidrug ABC transporter ATP-binding protein"/>
    <property type="match status" value="1"/>
</dbReference>
<feature type="transmembrane region" description="Helical" evidence="11">
    <location>
        <begin position="28"/>
        <end position="51"/>
    </location>
</feature>
<dbReference type="InterPro" id="IPR036640">
    <property type="entry name" value="ABC1_TM_sf"/>
</dbReference>
<keyword evidence="6 14" id="KW-0067">ATP-binding</keyword>
<dbReference type="InterPro" id="IPR011527">
    <property type="entry name" value="ABC1_TM_dom"/>
</dbReference>
<dbReference type="EMBL" id="WEHX01000114">
    <property type="protein sequence ID" value="KAB7653920.1"/>
    <property type="molecule type" value="Genomic_DNA"/>
</dbReference>
<dbReference type="InterPro" id="IPR003593">
    <property type="entry name" value="AAA+_ATPase"/>
</dbReference>
<dbReference type="GO" id="GO:0005886">
    <property type="term" value="C:plasma membrane"/>
    <property type="evidence" value="ECO:0007669"/>
    <property type="project" value="UniProtKB-SubCell"/>
</dbReference>
<evidence type="ECO:0000313" key="14">
    <source>
        <dbReference type="EMBL" id="KAB7653920.1"/>
    </source>
</evidence>
<dbReference type="Pfam" id="PF00664">
    <property type="entry name" value="ABC_membrane"/>
    <property type="match status" value="1"/>
</dbReference>